<evidence type="ECO:0000256" key="2">
    <source>
        <dbReference type="SAM" id="Phobius"/>
    </source>
</evidence>
<feature type="compositionally biased region" description="Acidic residues" evidence="1">
    <location>
        <begin position="364"/>
        <end position="378"/>
    </location>
</feature>
<feature type="region of interest" description="Disordered" evidence="1">
    <location>
        <begin position="301"/>
        <end position="387"/>
    </location>
</feature>
<keyword evidence="2" id="KW-0472">Membrane</keyword>
<feature type="compositionally biased region" description="Polar residues" evidence="1">
    <location>
        <begin position="319"/>
        <end position="329"/>
    </location>
</feature>
<keyword evidence="2" id="KW-0812">Transmembrane</keyword>
<name>A0AAD2K0H0_9AGAR</name>
<feature type="transmembrane region" description="Helical" evidence="2">
    <location>
        <begin position="20"/>
        <end position="37"/>
    </location>
</feature>
<keyword evidence="2" id="KW-1133">Transmembrane helix</keyword>
<dbReference type="Pfam" id="PF20152">
    <property type="entry name" value="DUF6534"/>
    <property type="match status" value="1"/>
</dbReference>
<dbReference type="InterPro" id="IPR045339">
    <property type="entry name" value="DUF6534"/>
</dbReference>
<reference evidence="4" key="1">
    <citation type="submission" date="2023-11" db="EMBL/GenBank/DDBJ databases">
        <authorList>
            <person name="De Vega J J."/>
            <person name="De Vega J J."/>
        </authorList>
    </citation>
    <scope>NUCLEOTIDE SEQUENCE</scope>
</reference>
<evidence type="ECO:0000313" key="5">
    <source>
        <dbReference type="Proteomes" id="UP001295794"/>
    </source>
</evidence>
<feature type="transmembrane region" description="Helical" evidence="2">
    <location>
        <begin position="193"/>
        <end position="214"/>
    </location>
</feature>
<organism evidence="4 5">
    <name type="scientific">Mycena citricolor</name>
    <dbReference type="NCBI Taxonomy" id="2018698"/>
    <lineage>
        <taxon>Eukaryota</taxon>
        <taxon>Fungi</taxon>
        <taxon>Dikarya</taxon>
        <taxon>Basidiomycota</taxon>
        <taxon>Agaricomycotina</taxon>
        <taxon>Agaricomycetes</taxon>
        <taxon>Agaricomycetidae</taxon>
        <taxon>Agaricales</taxon>
        <taxon>Marasmiineae</taxon>
        <taxon>Mycenaceae</taxon>
        <taxon>Mycena</taxon>
    </lineage>
</organism>
<proteinExistence type="predicted"/>
<dbReference type="Proteomes" id="UP001295794">
    <property type="component" value="Unassembled WGS sequence"/>
</dbReference>
<feature type="transmembrane region" description="Helical" evidence="2">
    <location>
        <begin position="85"/>
        <end position="109"/>
    </location>
</feature>
<dbReference type="PANTHER" id="PTHR40465">
    <property type="entry name" value="CHROMOSOME 1, WHOLE GENOME SHOTGUN SEQUENCE"/>
    <property type="match status" value="1"/>
</dbReference>
<feature type="domain" description="DUF6534" evidence="3">
    <location>
        <begin position="200"/>
        <end position="297"/>
    </location>
</feature>
<gene>
    <name evidence="4" type="ORF">MYCIT1_LOCUS15002</name>
</gene>
<comment type="caution">
    <text evidence="4">The sequence shown here is derived from an EMBL/GenBank/DDBJ whole genome shotgun (WGS) entry which is preliminary data.</text>
</comment>
<evidence type="ECO:0000313" key="4">
    <source>
        <dbReference type="EMBL" id="CAK5270519.1"/>
    </source>
</evidence>
<dbReference type="AlphaFoldDB" id="A0AAD2K0H0"/>
<evidence type="ECO:0000259" key="3">
    <source>
        <dbReference type="Pfam" id="PF20152"/>
    </source>
</evidence>
<feature type="transmembrane region" description="Helical" evidence="2">
    <location>
        <begin position="160"/>
        <end position="181"/>
    </location>
</feature>
<dbReference type="PANTHER" id="PTHR40465:SF1">
    <property type="entry name" value="DUF6534 DOMAIN-CONTAINING PROTEIN"/>
    <property type="match status" value="1"/>
</dbReference>
<dbReference type="EMBL" id="CAVNYO010000167">
    <property type="protein sequence ID" value="CAK5270519.1"/>
    <property type="molecule type" value="Genomic_DNA"/>
</dbReference>
<feature type="transmembrane region" description="Helical" evidence="2">
    <location>
        <begin position="129"/>
        <end position="148"/>
    </location>
</feature>
<accession>A0AAD2K0H0</accession>
<evidence type="ECO:0000256" key="1">
    <source>
        <dbReference type="SAM" id="MobiDB-lite"/>
    </source>
</evidence>
<sequence>MRGETSCGLLMAPLRQQPDSSLLLQFGLAGWVSIAAVQRGNSRRLKRIQNLAINGDVLLQGILIAQTATYLGHGYHRTDPSLLRLWVAGLWLSTLAKTVYALVFTQLQLQTLNLQTQSDTRSFNRYLQNFRMTQLFGVLLVYYVQLFFCWRTWTLSKRPWIPLGLALMFSMSFVCGMFSILDNGTSGVPWSGAYLGLLFVGDGMLSAATMYLLLTTARSVSRDTASVLERLSRLTMHAAVPGAICTLVVLITSQVSPSLSRVGAPQDMAAAGSIVSSQLLPKLYAFSAMWILNSRRSLRKGVHRPRDGSRMSHPAKLGQGSSVEASTNDPLELGDLQGTKHDSVIEFAAPKGRHSPYAAPIKVEDEEEGQEREDEDEEYGRRYRSTRVTLEQALRARSEKENGM</sequence>
<keyword evidence="5" id="KW-1185">Reference proteome</keyword>
<protein>
    <recommendedName>
        <fullName evidence="3">DUF6534 domain-containing protein</fullName>
    </recommendedName>
</protein>